<dbReference type="Proteomes" id="UP001374893">
    <property type="component" value="Chromosome"/>
</dbReference>
<organism evidence="5 6">
    <name type="scientific">Haloferula helveola</name>
    <dbReference type="NCBI Taxonomy" id="490095"/>
    <lineage>
        <taxon>Bacteria</taxon>
        <taxon>Pseudomonadati</taxon>
        <taxon>Verrucomicrobiota</taxon>
        <taxon>Verrucomicrobiia</taxon>
        <taxon>Verrucomicrobiales</taxon>
        <taxon>Verrucomicrobiaceae</taxon>
        <taxon>Haloferula</taxon>
    </lineage>
</organism>
<evidence type="ECO:0000256" key="2">
    <source>
        <dbReference type="SAM" id="MobiDB-lite"/>
    </source>
</evidence>
<comment type="similarity">
    <text evidence="1">Belongs to the sulfatase family.</text>
</comment>
<evidence type="ECO:0000313" key="6">
    <source>
        <dbReference type="Proteomes" id="UP001374893"/>
    </source>
</evidence>
<evidence type="ECO:0000259" key="4">
    <source>
        <dbReference type="Pfam" id="PF00884"/>
    </source>
</evidence>
<keyword evidence="6" id="KW-1185">Reference proteome</keyword>
<sequence>MNPAPCLRSLAAGLIFAGAALAAPERPPNFVIILADDMGYGDAGCYGSKALKTPHLDRMAERGLRFTDFHSSGNVCSPTRAGLVTGRYQYRSGVDGVVNADPKVPAHHSGLQRSEHTFAESLKAKGYQVGLMGKWHLGYDKKYNPTHHGFDRFRGFVSGNIDYHSHYDRMGVYDWWDGLEQVKEEGYSTHLINRHAVEFIEEHKDKPFCLYVAHEAVHSPWQGPEDPAVRGPGVKKGAKESPKDVALKAMMTAMDQGIGEIISKLEELELAENTLVFFFSDNGPAGGSAGPLRGRKGSNWEGGHRVPAVAFWPGKIKAGQVTDELSISIDLMPTMLELSGASAHPERPLDGVSLVPVLLRGESLGERQLFWNHKAMRDGNWKLMLGGKGAAGEVGLYDLSKDIGEKNNLAKQHPERVETMRKALKAWSEDVMSNVTAQPDVEAVTSGKKDAK</sequence>
<dbReference type="SUPFAM" id="SSF53649">
    <property type="entry name" value="Alkaline phosphatase-like"/>
    <property type="match status" value="1"/>
</dbReference>
<proteinExistence type="inferred from homology"/>
<accession>A0ABN6H6G6</accession>
<feature type="domain" description="Sulfatase N-terminal" evidence="4">
    <location>
        <begin position="28"/>
        <end position="340"/>
    </location>
</feature>
<dbReference type="InterPro" id="IPR017850">
    <property type="entry name" value="Alkaline_phosphatase_core_sf"/>
</dbReference>
<keyword evidence="3" id="KW-0732">Signal</keyword>
<feature type="chain" id="PRO_5045941985" evidence="3">
    <location>
        <begin position="23"/>
        <end position="452"/>
    </location>
</feature>
<feature type="signal peptide" evidence="3">
    <location>
        <begin position="1"/>
        <end position="22"/>
    </location>
</feature>
<evidence type="ECO:0000313" key="5">
    <source>
        <dbReference type="EMBL" id="BCX47543.1"/>
    </source>
</evidence>
<dbReference type="RefSeq" id="WP_338689804.1">
    <property type="nucleotide sequence ID" value="NZ_AP024702.1"/>
</dbReference>
<reference evidence="5 6" key="1">
    <citation type="submission" date="2021-06" db="EMBL/GenBank/DDBJ databases">
        <title>Complete genome of Haloferula helveola possessing various polysaccharide degrading enzymes.</title>
        <authorList>
            <person name="Takami H."/>
            <person name="Huang C."/>
            <person name="Hamasaki K."/>
        </authorList>
    </citation>
    <scope>NUCLEOTIDE SEQUENCE [LARGE SCALE GENOMIC DNA]</scope>
    <source>
        <strain evidence="5 6">CN-1</strain>
    </source>
</reference>
<name>A0ABN6H6G6_9BACT</name>
<dbReference type="InterPro" id="IPR050738">
    <property type="entry name" value="Sulfatase"/>
</dbReference>
<dbReference type="Gene3D" id="3.40.720.10">
    <property type="entry name" value="Alkaline Phosphatase, subunit A"/>
    <property type="match status" value="1"/>
</dbReference>
<dbReference type="PANTHER" id="PTHR42693:SF33">
    <property type="entry name" value="ARYLSULFATASE"/>
    <property type="match status" value="1"/>
</dbReference>
<gene>
    <name evidence="5" type="primary">GALNS_3</name>
    <name evidence="5" type="ORF">HAHE_14510</name>
</gene>
<dbReference type="Pfam" id="PF00884">
    <property type="entry name" value="Sulfatase"/>
    <property type="match status" value="1"/>
</dbReference>
<evidence type="ECO:0000256" key="3">
    <source>
        <dbReference type="SAM" id="SignalP"/>
    </source>
</evidence>
<dbReference type="Gene3D" id="3.30.1120.10">
    <property type="match status" value="1"/>
</dbReference>
<dbReference type="PANTHER" id="PTHR42693">
    <property type="entry name" value="ARYLSULFATASE FAMILY MEMBER"/>
    <property type="match status" value="1"/>
</dbReference>
<evidence type="ECO:0000256" key="1">
    <source>
        <dbReference type="ARBA" id="ARBA00008779"/>
    </source>
</evidence>
<protein>
    <submittedName>
        <fullName evidence="5">N-acetylgalactosamine-6-sulfatase</fullName>
    </submittedName>
</protein>
<dbReference type="EMBL" id="AP024702">
    <property type="protein sequence ID" value="BCX47543.1"/>
    <property type="molecule type" value="Genomic_DNA"/>
</dbReference>
<feature type="region of interest" description="Disordered" evidence="2">
    <location>
        <begin position="222"/>
        <end position="241"/>
    </location>
</feature>
<dbReference type="InterPro" id="IPR000917">
    <property type="entry name" value="Sulfatase_N"/>
</dbReference>